<dbReference type="Pfam" id="PF13553">
    <property type="entry name" value="FIIND"/>
    <property type="match status" value="1"/>
</dbReference>
<organism evidence="8 9">
    <name type="scientific">Lates calcarifer</name>
    <name type="common">Barramundi</name>
    <name type="synonym">Holocentrus calcarifer</name>
    <dbReference type="NCBI Taxonomy" id="8187"/>
    <lineage>
        <taxon>Eukaryota</taxon>
        <taxon>Metazoa</taxon>
        <taxon>Chordata</taxon>
        <taxon>Craniata</taxon>
        <taxon>Vertebrata</taxon>
        <taxon>Euteleostomi</taxon>
        <taxon>Actinopterygii</taxon>
        <taxon>Neopterygii</taxon>
        <taxon>Teleostei</taxon>
        <taxon>Neoteleostei</taxon>
        <taxon>Acanthomorphata</taxon>
        <taxon>Carangaria</taxon>
        <taxon>Carangaria incertae sedis</taxon>
        <taxon>Centropomidae</taxon>
        <taxon>Lates</taxon>
    </lineage>
</organism>
<keyword evidence="4" id="KW-0391">Immunity</keyword>
<dbReference type="GO" id="GO:0006954">
    <property type="term" value="P:inflammatory response"/>
    <property type="evidence" value="ECO:0007669"/>
    <property type="project" value="UniProtKB-KW"/>
</dbReference>
<dbReference type="GO" id="GO:0045087">
    <property type="term" value="P:innate immune response"/>
    <property type="evidence" value="ECO:0007669"/>
    <property type="project" value="UniProtKB-KW"/>
</dbReference>
<dbReference type="PANTHER" id="PTHR46985:SF2">
    <property type="entry name" value="APOPTOSIS-ASSOCIATED SPECK-LIKE PROTEIN CONTAINING A CARD"/>
    <property type="match status" value="1"/>
</dbReference>
<dbReference type="GO" id="GO:0005829">
    <property type="term" value="C:cytosol"/>
    <property type="evidence" value="ECO:0007669"/>
    <property type="project" value="UniProtKB-SubCell"/>
</dbReference>
<name>A0AAJ8AZU2_LATCA</name>
<evidence type="ECO:0000313" key="8">
    <source>
        <dbReference type="Proteomes" id="UP000694890"/>
    </source>
</evidence>
<keyword evidence="3" id="KW-0399">Innate immunity</keyword>
<dbReference type="Proteomes" id="UP000694890">
    <property type="component" value="Linkage group LG24"/>
</dbReference>
<evidence type="ECO:0000256" key="1">
    <source>
        <dbReference type="ARBA" id="ARBA00004514"/>
    </source>
</evidence>
<keyword evidence="5" id="KW-0395">Inflammatory response</keyword>
<dbReference type="SUPFAM" id="SSF47986">
    <property type="entry name" value="DEATH domain"/>
    <property type="match status" value="1"/>
</dbReference>
<dbReference type="AlphaFoldDB" id="A0AAJ8AZU2"/>
<feature type="domain" description="CARD" evidence="6">
    <location>
        <begin position="562"/>
        <end position="653"/>
    </location>
</feature>
<comment type="subcellular location">
    <subcellularLocation>
        <location evidence="1">Cytoplasm</location>
        <location evidence="1">Cytosol</location>
    </subcellularLocation>
</comment>
<dbReference type="Pfam" id="PF23679">
    <property type="entry name" value="UPA-FIIND"/>
    <property type="match status" value="1"/>
</dbReference>
<dbReference type="PROSITE" id="PS50209">
    <property type="entry name" value="CARD"/>
    <property type="match status" value="1"/>
</dbReference>
<sequence length="653" mass="72528">MPSNVERKGSERGTSCFSRAVRSIRRALSRICTCDCAKKRRSNREEICSRYVPDEDMRATLRVSRKSLSSYGQIKRRAEYEPDYVLPTKQRHYESLVYSKRIVIKGESRSHNSFSPPSGGVYECSSGSIPAVPPVSTGGGEQYALGSCSGYTPGCPVCIEIHPPCAERRLTDVLDVPVCTAGRRGQDTFEHLPVQPGISSDGVSDVLVETEATVTAVAYSVTNTQPPHPPLQLSVTDSCETRISRSVSRCVSAPSLSQITCAETESLKRAESLPAMMLNSSFEEFTPDISAEGDDESYSFQCSGPGLYQCSVTGLLFDMEGEGDVVYRLVPWNRRLLAPHHKKPAGPLFDIKCVQQCVRQLHLPHCEIRSTGGGHFLSVAHVNDEAVEFIGPHQTTETHLVINISGFSAFGNVKDEDAPPEPVRALVLLFYRPPADPDPESLLNVLLLPRNVPLRDVLRTRKKLVGDETYIETSPHCKLIPGQVYTLSTCPEDHSLLVQPTEAEFDSDNYDDYFPSFQVSWETRLKHVKLVLRDSDGSHSAWERRVCLWSSGGKRWCGPSPLNVASNQRLLDVRSSFIDGISGPVLKSLLDKLFEKRVMSDSERESADETQNKRDKARFVVDTVRRKGEAASSEMIELLCELDPFLCEHLELT</sequence>
<dbReference type="PANTHER" id="PTHR46985">
    <property type="entry name" value="NACHT, LRR AND PYD DOMAINS-CONTAINING PROTEIN 1"/>
    <property type="match status" value="1"/>
</dbReference>
<evidence type="ECO:0000256" key="3">
    <source>
        <dbReference type="ARBA" id="ARBA00022588"/>
    </source>
</evidence>
<evidence type="ECO:0000259" key="6">
    <source>
        <dbReference type="PROSITE" id="PS50209"/>
    </source>
</evidence>
<feature type="domain" description="FIIND" evidence="7">
    <location>
        <begin position="279"/>
        <end position="560"/>
    </location>
</feature>
<evidence type="ECO:0000256" key="2">
    <source>
        <dbReference type="ARBA" id="ARBA00022490"/>
    </source>
</evidence>
<gene>
    <name evidence="9" type="primary">LOC127139242</name>
</gene>
<dbReference type="InterPro" id="IPR051249">
    <property type="entry name" value="NLRP_Inflammasome"/>
</dbReference>
<dbReference type="GO" id="GO:0042981">
    <property type="term" value="P:regulation of apoptotic process"/>
    <property type="evidence" value="ECO:0007669"/>
    <property type="project" value="InterPro"/>
</dbReference>
<dbReference type="KEGG" id="lcf:127139242"/>
<dbReference type="RefSeq" id="XP_050922688.1">
    <property type="nucleotide sequence ID" value="XM_051066731.1"/>
</dbReference>
<dbReference type="GeneID" id="127139242"/>
<dbReference type="InterPro" id="IPR025307">
    <property type="entry name" value="FIIND_dom"/>
</dbReference>
<reference evidence="9" key="1">
    <citation type="submission" date="2025-08" db="UniProtKB">
        <authorList>
            <consortium name="RefSeq"/>
        </authorList>
    </citation>
    <scope>IDENTIFICATION</scope>
    <source>
        <tissue evidence="9">Brain</tissue>
    </source>
</reference>
<evidence type="ECO:0000256" key="4">
    <source>
        <dbReference type="ARBA" id="ARBA00022859"/>
    </source>
</evidence>
<protein>
    <submittedName>
        <fullName evidence="9">Uncharacterized protein LOC127139242</fullName>
    </submittedName>
</protein>
<dbReference type="Pfam" id="PF00619">
    <property type="entry name" value="CARD"/>
    <property type="match status" value="1"/>
</dbReference>
<keyword evidence="2" id="KW-0963">Cytoplasm</keyword>
<proteinExistence type="predicted"/>
<evidence type="ECO:0000259" key="7">
    <source>
        <dbReference type="PROSITE" id="PS51830"/>
    </source>
</evidence>
<dbReference type="InterPro" id="IPR011029">
    <property type="entry name" value="DEATH-like_dom_sf"/>
</dbReference>
<dbReference type="InterPro" id="IPR001315">
    <property type="entry name" value="CARD"/>
</dbReference>
<evidence type="ECO:0000313" key="9">
    <source>
        <dbReference type="RefSeq" id="XP_050922688.1"/>
    </source>
</evidence>
<accession>A0AAJ8AZU2</accession>
<dbReference type="PROSITE" id="PS51830">
    <property type="entry name" value="FIIND"/>
    <property type="match status" value="1"/>
</dbReference>
<dbReference type="Gene3D" id="1.10.533.10">
    <property type="entry name" value="Death Domain, Fas"/>
    <property type="match status" value="1"/>
</dbReference>
<evidence type="ECO:0000256" key="5">
    <source>
        <dbReference type="ARBA" id="ARBA00023198"/>
    </source>
</evidence>